<evidence type="ECO:0000256" key="5">
    <source>
        <dbReference type="ARBA" id="ARBA00022692"/>
    </source>
</evidence>
<name>A0AAJ0G959_9PEZI</name>
<reference evidence="11" key="1">
    <citation type="submission" date="2023-04" db="EMBL/GenBank/DDBJ databases">
        <title>Black Yeasts Isolated from many extreme environments.</title>
        <authorList>
            <person name="Coleine C."/>
            <person name="Stajich J.E."/>
            <person name="Selbmann L."/>
        </authorList>
    </citation>
    <scope>NUCLEOTIDE SEQUENCE</scope>
    <source>
        <strain evidence="11">CCFEE 5312</strain>
    </source>
</reference>
<feature type="transmembrane region" description="Helical" evidence="9">
    <location>
        <begin position="266"/>
        <end position="290"/>
    </location>
</feature>
<accession>A0AAJ0G959</accession>
<comment type="caution">
    <text evidence="11">The sequence shown here is derived from an EMBL/GenBank/DDBJ whole genome shotgun (WGS) entry which is preliminary data.</text>
</comment>
<comment type="subunit">
    <text evidence="4">Homooligomer.</text>
</comment>
<evidence type="ECO:0000256" key="1">
    <source>
        <dbReference type="ARBA" id="ARBA00003420"/>
    </source>
</evidence>
<dbReference type="Proteomes" id="UP001271007">
    <property type="component" value="Unassembled WGS sequence"/>
</dbReference>
<organism evidence="11 12">
    <name type="scientific">Extremus antarcticus</name>
    <dbReference type="NCBI Taxonomy" id="702011"/>
    <lineage>
        <taxon>Eukaryota</taxon>
        <taxon>Fungi</taxon>
        <taxon>Dikarya</taxon>
        <taxon>Ascomycota</taxon>
        <taxon>Pezizomycotina</taxon>
        <taxon>Dothideomycetes</taxon>
        <taxon>Dothideomycetidae</taxon>
        <taxon>Mycosphaerellales</taxon>
        <taxon>Extremaceae</taxon>
        <taxon>Extremus</taxon>
    </lineage>
</organism>
<evidence type="ECO:0000256" key="4">
    <source>
        <dbReference type="ARBA" id="ARBA00011182"/>
    </source>
</evidence>
<feature type="transmembrane region" description="Helical" evidence="9">
    <location>
        <begin position="52"/>
        <end position="72"/>
    </location>
</feature>
<evidence type="ECO:0000256" key="6">
    <source>
        <dbReference type="ARBA" id="ARBA00022989"/>
    </source>
</evidence>
<feature type="region of interest" description="Disordered" evidence="8">
    <location>
        <begin position="1"/>
        <end position="33"/>
    </location>
</feature>
<dbReference type="AlphaFoldDB" id="A0AAJ0G959"/>
<keyword evidence="5 9" id="KW-0812">Transmembrane</keyword>
<keyword evidence="12" id="KW-1185">Reference proteome</keyword>
<dbReference type="PANTHER" id="PTHR11132">
    <property type="entry name" value="SOLUTE CARRIER FAMILY 35"/>
    <property type="match status" value="1"/>
</dbReference>
<comment type="similarity">
    <text evidence="3">Belongs to the TPT transporter family. SLC35D subfamily.</text>
</comment>
<feature type="transmembrane region" description="Helical" evidence="9">
    <location>
        <begin position="236"/>
        <end position="254"/>
    </location>
</feature>
<dbReference type="InterPro" id="IPR050186">
    <property type="entry name" value="TPT_transporter"/>
</dbReference>
<feature type="transmembrane region" description="Helical" evidence="9">
    <location>
        <begin position="123"/>
        <end position="144"/>
    </location>
</feature>
<feature type="transmembrane region" description="Helical" evidence="9">
    <location>
        <begin position="324"/>
        <end position="341"/>
    </location>
</feature>
<dbReference type="EMBL" id="JAWDJX010000140">
    <property type="protein sequence ID" value="KAK3045867.1"/>
    <property type="molecule type" value="Genomic_DNA"/>
</dbReference>
<feature type="transmembrane region" description="Helical" evidence="9">
    <location>
        <begin position="366"/>
        <end position="387"/>
    </location>
</feature>
<evidence type="ECO:0000256" key="2">
    <source>
        <dbReference type="ARBA" id="ARBA00004477"/>
    </source>
</evidence>
<feature type="compositionally biased region" description="Basic and acidic residues" evidence="8">
    <location>
        <begin position="1"/>
        <end position="15"/>
    </location>
</feature>
<feature type="domain" description="Sugar phosphate transporter" evidence="10">
    <location>
        <begin position="52"/>
        <end position="339"/>
    </location>
</feature>
<dbReference type="Pfam" id="PF03151">
    <property type="entry name" value="TPT"/>
    <property type="match status" value="1"/>
</dbReference>
<evidence type="ECO:0000256" key="7">
    <source>
        <dbReference type="ARBA" id="ARBA00023136"/>
    </source>
</evidence>
<evidence type="ECO:0000256" key="9">
    <source>
        <dbReference type="SAM" id="Phobius"/>
    </source>
</evidence>
<proteinExistence type="inferred from homology"/>
<evidence type="ECO:0000313" key="11">
    <source>
        <dbReference type="EMBL" id="KAK3045867.1"/>
    </source>
</evidence>
<evidence type="ECO:0000256" key="3">
    <source>
        <dbReference type="ARBA" id="ARBA00010425"/>
    </source>
</evidence>
<protein>
    <recommendedName>
        <fullName evidence="10">Sugar phosphate transporter domain-containing protein</fullName>
    </recommendedName>
</protein>
<evidence type="ECO:0000256" key="8">
    <source>
        <dbReference type="SAM" id="MobiDB-lite"/>
    </source>
</evidence>
<dbReference type="GO" id="GO:0005789">
    <property type="term" value="C:endoplasmic reticulum membrane"/>
    <property type="evidence" value="ECO:0007669"/>
    <property type="project" value="UniProtKB-SubCell"/>
</dbReference>
<keyword evidence="7 9" id="KW-0472">Membrane</keyword>
<dbReference type="InterPro" id="IPR004853">
    <property type="entry name" value="Sugar_P_trans_dom"/>
</dbReference>
<sequence length="419" mass="45718">MNDEKERQSGEELRVLDNNGRSEASEPMLPTVNPAVTAEKKAEPAKGGIHPAFYIATWISLSSTTILFNKWILSSAGFGYPILLTSWHLGFATLMTQILARATTLLDSRKKVPMTGRVYLRTILPIGVMFSLSLICGNLTYLYLSVSFIQMLKATMPVVTLLTSWVMGVAPPSLKTLGNVSFIVLGVVIASYGEIQFVLIGFLYQCGGILFEAIRLVMVQQLLSGSEFKMDPLVSLYYFAPVCALINGVIALVVEVPKMQFVEIQNLGFSVLLLNAMIAFLLNVSVVFLIGKTSSLVMTLSGVLKDILLVCASMLIFRDPVSGIQAFGYTIALFGLIWYKLGASNLKEHVSAAQRSWADFGNRRPIARRLTSIGIGFVFVLLLLGIVSSTGAVPEKYDPGHIAHGWFWKAIGGFGKTGQ</sequence>
<gene>
    <name evidence="11" type="ORF">LTR09_012598</name>
</gene>
<keyword evidence="6 9" id="KW-1133">Transmembrane helix</keyword>
<evidence type="ECO:0000313" key="12">
    <source>
        <dbReference type="Proteomes" id="UP001271007"/>
    </source>
</evidence>
<comment type="subcellular location">
    <subcellularLocation>
        <location evidence="2">Endoplasmic reticulum membrane</location>
        <topology evidence="2">Multi-pass membrane protein</topology>
    </subcellularLocation>
</comment>
<feature type="transmembrane region" description="Helical" evidence="9">
    <location>
        <begin position="78"/>
        <end position="102"/>
    </location>
</feature>
<comment type="function">
    <text evidence="1">Involved in the import of GDP-mannose from the cytoplasm into the Golgi lumen.</text>
</comment>
<evidence type="ECO:0000259" key="10">
    <source>
        <dbReference type="Pfam" id="PF03151"/>
    </source>
</evidence>